<keyword evidence="2" id="KW-1185">Reference proteome</keyword>
<organism evidence="1 2">
    <name type="scientific">Chitinivibrio alkaliphilus ACht1</name>
    <dbReference type="NCBI Taxonomy" id="1313304"/>
    <lineage>
        <taxon>Bacteria</taxon>
        <taxon>Pseudomonadati</taxon>
        <taxon>Fibrobacterota</taxon>
        <taxon>Chitinivibrionia</taxon>
        <taxon>Chitinivibrionales</taxon>
        <taxon>Chitinivibrionaceae</taxon>
        <taxon>Chitinivibrio</taxon>
    </lineage>
</organism>
<reference evidence="1 2" key="1">
    <citation type="journal article" date="2013" name="Environ. Microbiol.">
        <title>Genome analysis of Chitinivibrio alkaliphilus gen. nov., sp. nov., a novel extremely haloalkaliphilic anaerobic chitinolytic bacterium from the candidate phylum Termite Group 3.</title>
        <authorList>
            <person name="Sorokin D.Y."/>
            <person name="Gumerov V.M."/>
            <person name="Rakitin A.L."/>
            <person name="Beletsky A.V."/>
            <person name="Damste J.S."/>
            <person name="Muyzer G."/>
            <person name="Mardanov A.V."/>
            <person name="Ravin N.V."/>
        </authorList>
    </citation>
    <scope>NUCLEOTIDE SEQUENCE [LARGE SCALE GENOMIC DNA]</scope>
    <source>
        <strain evidence="1 2">ACht1</strain>
    </source>
</reference>
<accession>U7D7G9</accession>
<sequence length="26" mass="3054">MQKKDSGNYKKEEIVQGEERRECVGL</sequence>
<dbReference type="AlphaFoldDB" id="U7D7G9"/>
<protein>
    <submittedName>
        <fullName evidence="1">Uncharacterized protein</fullName>
    </submittedName>
</protein>
<evidence type="ECO:0000313" key="2">
    <source>
        <dbReference type="Proteomes" id="UP000017148"/>
    </source>
</evidence>
<dbReference type="EMBL" id="ASJR01000012">
    <property type="protein sequence ID" value="ERP31526.1"/>
    <property type="molecule type" value="Genomic_DNA"/>
</dbReference>
<proteinExistence type="predicted"/>
<gene>
    <name evidence="1" type="ORF">CALK_1571</name>
</gene>
<evidence type="ECO:0000313" key="1">
    <source>
        <dbReference type="EMBL" id="ERP31526.1"/>
    </source>
</evidence>
<comment type="caution">
    <text evidence="1">The sequence shown here is derived from an EMBL/GenBank/DDBJ whole genome shotgun (WGS) entry which is preliminary data.</text>
</comment>
<name>U7D7G9_9BACT</name>
<dbReference type="Proteomes" id="UP000017148">
    <property type="component" value="Unassembled WGS sequence"/>
</dbReference>